<proteinExistence type="predicted"/>
<reference evidence="4" key="2">
    <citation type="submission" date="2020-09" db="EMBL/GenBank/DDBJ databases">
        <authorList>
            <person name="Sun Q."/>
            <person name="Ohkuma M."/>
        </authorList>
    </citation>
    <scope>NUCLEOTIDE SEQUENCE</scope>
    <source>
        <strain evidence="4">JCM 3090</strain>
    </source>
</reference>
<evidence type="ECO:0000259" key="3">
    <source>
        <dbReference type="Pfam" id="PF01551"/>
    </source>
</evidence>
<organism evidence="4 5">
    <name type="scientific">Pilimelia anulata</name>
    <dbReference type="NCBI Taxonomy" id="53371"/>
    <lineage>
        <taxon>Bacteria</taxon>
        <taxon>Bacillati</taxon>
        <taxon>Actinomycetota</taxon>
        <taxon>Actinomycetes</taxon>
        <taxon>Micromonosporales</taxon>
        <taxon>Micromonosporaceae</taxon>
        <taxon>Pilimelia</taxon>
    </lineage>
</organism>
<dbReference type="SUPFAM" id="SSF51261">
    <property type="entry name" value="Duplicated hybrid motif"/>
    <property type="match status" value="1"/>
</dbReference>
<dbReference type="PANTHER" id="PTHR21666:SF289">
    <property type="entry name" value="L-ALA--D-GLU ENDOPEPTIDASE"/>
    <property type="match status" value="1"/>
</dbReference>
<dbReference type="CDD" id="cd12797">
    <property type="entry name" value="M23_peptidase"/>
    <property type="match status" value="1"/>
</dbReference>
<accession>A0A8J3B9U1</accession>
<dbReference type="Gene3D" id="2.70.70.10">
    <property type="entry name" value="Glucose Permease (Domain IIA)"/>
    <property type="match status" value="1"/>
</dbReference>
<reference evidence="4" key="1">
    <citation type="journal article" date="2014" name="Int. J. Syst. Evol. Microbiol.">
        <title>Complete genome sequence of Corynebacterium casei LMG S-19264T (=DSM 44701T), isolated from a smear-ripened cheese.</title>
        <authorList>
            <consortium name="US DOE Joint Genome Institute (JGI-PGF)"/>
            <person name="Walter F."/>
            <person name="Albersmeier A."/>
            <person name="Kalinowski J."/>
            <person name="Ruckert C."/>
        </authorList>
    </citation>
    <scope>NUCLEOTIDE SEQUENCE</scope>
    <source>
        <strain evidence="4">JCM 3090</strain>
    </source>
</reference>
<sequence length="213" mass="22189">MTGAFVGAGMVAMGASAFFPDAKEIPDATLAKVAESSQIAQDLAERDNPQAASRSTRRAEVTRSVDQQAADAWLLPVKGYHFTSPFGVVDGKMHPGIDLAAPEGSTVRAVHAGTVKVARWMGAYGYTVVIDHGNGLESLYGHQSSLAVSEGQQVKAGDKVGLVGNTGLAYAPELYLEIRSGGEAVDPIPFLEAKGVNIKLEVEAIYGGLSSTA</sequence>
<protein>
    <recommendedName>
        <fullName evidence="3">M23ase beta-sheet core domain-containing protein</fullName>
    </recommendedName>
</protein>
<name>A0A8J3B9U1_9ACTN</name>
<feature type="region of interest" description="Disordered" evidence="2">
    <location>
        <begin position="41"/>
        <end position="63"/>
    </location>
</feature>
<dbReference type="PANTHER" id="PTHR21666">
    <property type="entry name" value="PEPTIDASE-RELATED"/>
    <property type="match status" value="1"/>
</dbReference>
<feature type="domain" description="M23ase beta-sheet core" evidence="3">
    <location>
        <begin position="93"/>
        <end position="187"/>
    </location>
</feature>
<gene>
    <name evidence="4" type="ORF">GCM10010123_31670</name>
</gene>
<evidence type="ECO:0000313" key="4">
    <source>
        <dbReference type="EMBL" id="GGJ99477.1"/>
    </source>
</evidence>
<dbReference type="InterPro" id="IPR011055">
    <property type="entry name" value="Dup_hybrid_motif"/>
</dbReference>
<dbReference type="EMBL" id="BMQB01000006">
    <property type="protein sequence ID" value="GGJ99477.1"/>
    <property type="molecule type" value="Genomic_DNA"/>
</dbReference>
<keyword evidence="1" id="KW-0732">Signal</keyword>
<evidence type="ECO:0000256" key="1">
    <source>
        <dbReference type="ARBA" id="ARBA00022729"/>
    </source>
</evidence>
<evidence type="ECO:0000256" key="2">
    <source>
        <dbReference type="SAM" id="MobiDB-lite"/>
    </source>
</evidence>
<keyword evidence="5" id="KW-1185">Reference proteome</keyword>
<dbReference type="InterPro" id="IPR016047">
    <property type="entry name" value="M23ase_b-sheet_dom"/>
</dbReference>
<dbReference type="AlphaFoldDB" id="A0A8J3B9U1"/>
<evidence type="ECO:0000313" key="5">
    <source>
        <dbReference type="Proteomes" id="UP000649739"/>
    </source>
</evidence>
<dbReference type="Proteomes" id="UP000649739">
    <property type="component" value="Unassembled WGS sequence"/>
</dbReference>
<dbReference type="Pfam" id="PF01551">
    <property type="entry name" value="Peptidase_M23"/>
    <property type="match status" value="1"/>
</dbReference>
<dbReference type="InterPro" id="IPR050570">
    <property type="entry name" value="Cell_wall_metabolism_enzyme"/>
</dbReference>
<comment type="caution">
    <text evidence="4">The sequence shown here is derived from an EMBL/GenBank/DDBJ whole genome shotgun (WGS) entry which is preliminary data.</text>
</comment>
<dbReference type="GO" id="GO:0004222">
    <property type="term" value="F:metalloendopeptidase activity"/>
    <property type="evidence" value="ECO:0007669"/>
    <property type="project" value="TreeGrafter"/>
</dbReference>